<reference evidence="1 2" key="1">
    <citation type="submission" date="2020-07" db="EMBL/GenBank/DDBJ databases">
        <title>Sequencing the genomes of 1000 actinobacteria strains.</title>
        <authorList>
            <person name="Klenk H.-P."/>
        </authorList>
    </citation>
    <scope>NUCLEOTIDE SEQUENCE [LARGE SCALE GENOMIC DNA]</scope>
    <source>
        <strain evidence="1 2">DSM 100723</strain>
    </source>
</reference>
<organism evidence="1 2">
    <name type="scientific">Microlunatus kandeliicorticis</name>
    <dbReference type="NCBI Taxonomy" id="1759536"/>
    <lineage>
        <taxon>Bacteria</taxon>
        <taxon>Bacillati</taxon>
        <taxon>Actinomycetota</taxon>
        <taxon>Actinomycetes</taxon>
        <taxon>Propionibacteriales</taxon>
        <taxon>Propionibacteriaceae</taxon>
        <taxon>Microlunatus</taxon>
    </lineage>
</organism>
<dbReference type="Proteomes" id="UP000523079">
    <property type="component" value="Unassembled WGS sequence"/>
</dbReference>
<evidence type="ECO:0000313" key="1">
    <source>
        <dbReference type="EMBL" id="MBA8795386.1"/>
    </source>
</evidence>
<dbReference type="EMBL" id="JACGWT010000005">
    <property type="protein sequence ID" value="MBA8795386.1"/>
    <property type="molecule type" value="Genomic_DNA"/>
</dbReference>
<gene>
    <name evidence="1" type="ORF">FHX74_003022</name>
</gene>
<protein>
    <submittedName>
        <fullName evidence="1">Uncharacterized protein</fullName>
    </submittedName>
</protein>
<sequence>MPVVRGLRRLSGPSARLLLVLLLGVVTTTSLGVTATPKALAAVETPRLASYQGSLETPVRLAEPDCGNDNPVCGSFRLSVVYDRVSALPAGELSAQLFGTASLTRVASCVTAAGVRRYADDVARTDQVQLGTSRGFPLTKQPGATTVTGQVFAVFGPAPVPTCAAGSTATLVSARIGGISLALSTIGEGGTTWTSTVPDRWSWNGRVTDTAPAPVEAGPLELDGYLLTLAAPTVPGAAASCPAVNGCGLLTFVGTPFRSGDRSTVLRGALKASGTVVRDYGCLTGAGRRLPRYASRVLEPALFNGGPGKVFTLFPDRDSTMVTLTAPLVDAQPGTCPDGTRAVLTRIALRDLTVTLVAFTNPEARTVSPVTGRWVWAGSVPTGS</sequence>
<dbReference type="AlphaFoldDB" id="A0A7W3IU98"/>
<name>A0A7W3IU98_9ACTN</name>
<evidence type="ECO:0000313" key="2">
    <source>
        <dbReference type="Proteomes" id="UP000523079"/>
    </source>
</evidence>
<proteinExistence type="predicted"/>
<dbReference type="RefSeq" id="WP_182561014.1">
    <property type="nucleotide sequence ID" value="NZ_JACGWT010000005.1"/>
</dbReference>
<keyword evidence="2" id="KW-1185">Reference proteome</keyword>
<accession>A0A7W3IU98</accession>
<comment type="caution">
    <text evidence="1">The sequence shown here is derived from an EMBL/GenBank/DDBJ whole genome shotgun (WGS) entry which is preliminary data.</text>
</comment>